<name>A0A0F4NIC2_9VIBR</name>
<organism evidence="3 4">
    <name type="scientific">Vibrio galatheae</name>
    <dbReference type="NCBI Taxonomy" id="579748"/>
    <lineage>
        <taxon>Bacteria</taxon>
        <taxon>Pseudomonadati</taxon>
        <taxon>Pseudomonadota</taxon>
        <taxon>Gammaproteobacteria</taxon>
        <taxon>Vibrionales</taxon>
        <taxon>Vibrionaceae</taxon>
        <taxon>Vibrio</taxon>
    </lineage>
</organism>
<dbReference type="PANTHER" id="PTHR43767:SF8">
    <property type="entry name" value="LONG-CHAIN-FATTY-ACID--COA LIGASE"/>
    <property type="match status" value="1"/>
</dbReference>
<reference evidence="3 4" key="1">
    <citation type="journal article" date="2015" name="BMC Genomics">
        <title>Genome mining reveals unlocked bioactive potential of marine Gram-negative bacteria.</title>
        <authorList>
            <person name="Machado H."/>
            <person name="Sonnenschein E.C."/>
            <person name="Melchiorsen J."/>
            <person name="Gram L."/>
        </authorList>
    </citation>
    <scope>NUCLEOTIDE SEQUENCE [LARGE SCALE GENOMIC DNA]</scope>
    <source>
        <strain evidence="3 4">S2757</strain>
    </source>
</reference>
<dbReference type="SUPFAM" id="SSF56801">
    <property type="entry name" value="Acetyl-CoA synthetase-like"/>
    <property type="match status" value="1"/>
</dbReference>
<dbReference type="OrthoDB" id="9803968at2"/>
<evidence type="ECO:0000313" key="3">
    <source>
        <dbReference type="EMBL" id="KJY82880.1"/>
    </source>
</evidence>
<dbReference type="InterPro" id="IPR000873">
    <property type="entry name" value="AMP-dep_synth/lig_dom"/>
</dbReference>
<evidence type="ECO:0000256" key="1">
    <source>
        <dbReference type="ARBA" id="ARBA00022598"/>
    </source>
</evidence>
<dbReference type="Gene3D" id="3.40.50.12780">
    <property type="entry name" value="N-terminal domain of ligase-like"/>
    <property type="match status" value="1"/>
</dbReference>
<dbReference type="InterPro" id="IPR042099">
    <property type="entry name" value="ANL_N_sf"/>
</dbReference>
<accession>A0A0F4NIC2</accession>
<feature type="domain" description="AMP-dependent synthetase/ligase" evidence="2">
    <location>
        <begin position="9"/>
        <end position="342"/>
    </location>
</feature>
<dbReference type="PATRIC" id="fig|579748.3.peg.2433"/>
<keyword evidence="4" id="KW-1185">Reference proteome</keyword>
<protein>
    <submittedName>
        <fullName evidence="3">Long-chain fatty acid--CoA ligase</fullName>
    </submittedName>
</protein>
<proteinExistence type="predicted"/>
<dbReference type="Pfam" id="PF00501">
    <property type="entry name" value="AMP-binding"/>
    <property type="match status" value="1"/>
</dbReference>
<dbReference type="EMBL" id="JXXV01000018">
    <property type="protein sequence ID" value="KJY82880.1"/>
    <property type="molecule type" value="Genomic_DNA"/>
</dbReference>
<dbReference type="PANTHER" id="PTHR43767">
    <property type="entry name" value="LONG-CHAIN-FATTY-ACID--COA LIGASE"/>
    <property type="match status" value="1"/>
</dbReference>
<gene>
    <name evidence="3" type="ORF">TW81_11785</name>
</gene>
<dbReference type="STRING" id="579748.TW81_11785"/>
<dbReference type="PROSITE" id="PS00455">
    <property type="entry name" value="AMP_BINDING"/>
    <property type="match status" value="1"/>
</dbReference>
<dbReference type="InterPro" id="IPR050237">
    <property type="entry name" value="ATP-dep_AMP-bd_enzyme"/>
</dbReference>
<dbReference type="Proteomes" id="UP000033673">
    <property type="component" value="Unassembled WGS sequence"/>
</dbReference>
<comment type="caution">
    <text evidence="3">The sequence shown here is derived from an EMBL/GenBank/DDBJ whole genome shotgun (WGS) entry which is preliminary data.</text>
</comment>
<keyword evidence="1 3" id="KW-0436">Ligase</keyword>
<evidence type="ECO:0000259" key="2">
    <source>
        <dbReference type="Pfam" id="PF00501"/>
    </source>
</evidence>
<sequence>MNAILNAIEKWARETPDNIAFVGSGLSGEPLPVTYKELVDCIHYTAHQLQAMQAQAIALRADNSLGWVVVDLAAMYLNVVVVPIPTFFSASQVEHILHSSAVDALVGEWSVNEGDYVGERIETIAGLAVYAHNMAQSASYLPGTQKITFTSGSTGAPKGVCLSQDNVCRVAQSLATSVCGEATRHLIVLPLSTLLENITGVYVPLLLGVTSYVVSGEQTGLMGSNQFDVKRFANALEQYHPQSLVLTPALLLALISVVKQQPSLAETLKYVAVGGARVSASLIEAAQQLGIAAYEGYGLSECGSVVCLNTPKAHKAGSSGRVLPHLNVRIAKDGELEVKGNSALGYLGAAFTSEWLATGDLAEIDAQGFVTLLGRKKNLIVTAYGRNVSPEWVESEAVAFLPNVPFFVIGNDQHTLCAITQQQPDLAQKVTALNALLPDYARIGRLLVFENISQVTQWFTANGKIRRNQLERDATQLLANNQVEMLLDGQSVTRIDIAAQQLLAS</sequence>
<dbReference type="AlphaFoldDB" id="A0A0F4NIC2"/>
<dbReference type="GO" id="GO:0016874">
    <property type="term" value="F:ligase activity"/>
    <property type="evidence" value="ECO:0007669"/>
    <property type="project" value="UniProtKB-KW"/>
</dbReference>
<dbReference type="RefSeq" id="WP_045955906.1">
    <property type="nucleotide sequence ID" value="NZ_JXXV01000018.1"/>
</dbReference>
<evidence type="ECO:0000313" key="4">
    <source>
        <dbReference type="Proteomes" id="UP000033673"/>
    </source>
</evidence>
<dbReference type="InterPro" id="IPR020845">
    <property type="entry name" value="AMP-binding_CS"/>
</dbReference>